<gene>
    <name evidence="5" type="ORF">GCM10011585_34620</name>
</gene>
<proteinExistence type="predicted"/>
<evidence type="ECO:0000259" key="4">
    <source>
        <dbReference type="Pfam" id="PF22244"/>
    </source>
</evidence>
<dbReference type="SUPFAM" id="SSF53474">
    <property type="entry name" value="alpha/beta-Hydrolases"/>
    <property type="match status" value="1"/>
</dbReference>
<dbReference type="GO" id="GO:0052689">
    <property type="term" value="F:carboxylic ester hydrolase activity"/>
    <property type="evidence" value="ECO:0007669"/>
    <property type="project" value="UniProtKB-KW"/>
</dbReference>
<evidence type="ECO:0000256" key="3">
    <source>
        <dbReference type="ARBA" id="ARBA00022801"/>
    </source>
</evidence>
<reference evidence="5" key="2">
    <citation type="submission" date="2020-09" db="EMBL/GenBank/DDBJ databases">
        <authorList>
            <person name="Sun Q."/>
            <person name="Zhou Y."/>
        </authorList>
    </citation>
    <scope>NUCLEOTIDE SEQUENCE</scope>
    <source>
        <strain evidence="5">CGMCC 1.12997</strain>
    </source>
</reference>
<protein>
    <submittedName>
        <fullName evidence="5">Acetylxylan esterase</fullName>
    </submittedName>
</protein>
<sequence length="445" mass="48531">MTLKFVSSLCVISFTVLTMKGQAPPSTPPAPPVSKPAPSVVAGIPVNYDQSKVGTYTLPDALKLDDGKEVRDAKTWYKKRRPEIVRLFETQQYGIAPGRPADESFEVVDKGTPALNGTAIRKEIDIHLSKDPSWPVIHLLEYIPVNAKKPVPMFFSINFGAIQNAVNDPGITPQKVWSPKTNTLIVPPAGRGFGRLDVQPILDAGIGVAAFYYGDIDPDDLEGFSNGIRARYLKPGETKRAADDWGSIAAWAWGMSRVEDYFETDKSVDAKRVAIHGVSRLGKTVMWAGAHDQRFAAVIASCSGEGGAALSHRDYGETIAHLTAPTRYPYQFAENFAKYAGFPDTAPMDANMLIALIAPRPLLLQTGSTDDWSDPKGEFLAAVAAGPVYKLLGKQDLGTDVWPAAKTPIFSNGLNYYMHEGGHGMVPSDWDIYVQFLKAQLHPEQ</sequence>
<name>A0A917HSD8_9BACT</name>
<dbReference type="Pfam" id="PF22244">
    <property type="entry name" value="GCE_fung"/>
    <property type="match status" value="1"/>
</dbReference>
<dbReference type="Proteomes" id="UP000647241">
    <property type="component" value="Unassembled WGS sequence"/>
</dbReference>
<keyword evidence="2" id="KW-0732">Signal</keyword>
<dbReference type="EMBL" id="BMGT01000004">
    <property type="protein sequence ID" value="GGG87599.1"/>
    <property type="molecule type" value="Genomic_DNA"/>
</dbReference>
<keyword evidence="6" id="KW-1185">Reference proteome</keyword>
<accession>A0A917HSD8</accession>
<dbReference type="InterPro" id="IPR029058">
    <property type="entry name" value="AB_hydrolase_fold"/>
</dbReference>
<reference evidence="5" key="1">
    <citation type="journal article" date="2014" name="Int. J. Syst. Evol. Microbiol.">
        <title>Complete genome sequence of Corynebacterium casei LMG S-19264T (=DSM 44701T), isolated from a smear-ripened cheese.</title>
        <authorList>
            <consortium name="US DOE Joint Genome Institute (JGI-PGF)"/>
            <person name="Walter F."/>
            <person name="Albersmeier A."/>
            <person name="Kalinowski J."/>
            <person name="Ruckert C."/>
        </authorList>
    </citation>
    <scope>NUCLEOTIDE SEQUENCE</scope>
    <source>
        <strain evidence="5">CGMCC 1.12997</strain>
    </source>
</reference>
<organism evidence="5 6">
    <name type="scientific">Edaphobacter dinghuensis</name>
    <dbReference type="NCBI Taxonomy" id="1560005"/>
    <lineage>
        <taxon>Bacteria</taxon>
        <taxon>Pseudomonadati</taxon>
        <taxon>Acidobacteriota</taxon>
        <taxon>Terriglobia</taxon>
        <taxon>Terriglobales</taxon>
        <taxon>Acidobacteriaceae</taxon>
        <taxon>Edaphobacter</taxon>
    </lineage>
</organism>
<feature type="domain" description="4-O-methyl-glucuronoyl methylesterase-like" evidence="4">
    <location>
        <begin position="243"/>
        <end position="393"/>
    </location>
</feature>
<comment type="caution">
    <text evidence="5">The sequence shown here is derived from an EMBL/GenBank/DDBJ whole genome shotgun (WGS) entry which is preliminary data.</text>
</comment>
<dbReference type="Gene3D" id="3.40.50.1820">
    <property type="entry name" value="alpha/beta hydrolase"/>
    <property type="match status" value="1"/>
</dbReference>
<evidence type="ECO:0000256" key="2">
    <source>
        <dbReference type="ARBA" id="ARBA00022729"/>
    </source>
</evidence>
<dbReference type="RefSeq" id="WP_229739409.1">
    <property type="nucleotide sequence ID" value="NZ_BMGT01000004.1"/>
</dbReference>
<dbReference type="InterPro" id="IPR054579">
    <property type="entry name" value="GCE-like_dom"/>
</dbReference>
<evidence type="ECO:0000313" key="5">
    <source>
        <dbReference type="EMBL" id="GGG87599.1"/>
    </source>
</evidence>
<evidence type="ECO:0000256" key="1">
    <source>
        <dbReference type="ARBA" id="ARBA00022487"/>
    </source>
</evidence>
<evidence type="ECO:0000313" key="6">
    <source>
        <dbReference type="Proteomes" id="UP000647241"/>
    </source>
</evidence>
<keyword evidence="3" id="KW-0378">Hydrolase</keyword>
<keyword evidence="1" id="KW-0719">Serine esterase</keyword>
<dbReference type="AlphaFoldDB" id="A0A917HSD8"/>